<evidence type="ECO:0000313" key="2">
    <source>
        <dbReference type="Proteomes" id="UP001344888"/>
    </source>
</evidence>
<name>A0AAW9NQ37_9BACL</name>
<sequence>MLESVEIKQVEALEELEQIRQLEQAICQAATPIYQLTAYIQNGGFILGAYVDNQLIGFNYSYAGFADGDYYLYSHLTAVTRDYREQGVAELLKLYQKNLARAYGYKKCKWIIDPLEASHGHGSFTKLRGYAATYKTDVYGPLLESYNSKMPSDRLVVERLLNDDDIARWDIQIEELLDEAHELIPWTYTVDGLPMLDKQAPFDATLNYYKDAYLVPIPHFFSKIKVENPSLAEDWRYKTRTICETMFKQGYVIVHLTKGQEPMHHYLFVKKALFAL</sequence>
<organism evidence="1 2">
    <name type="scientific">Metasolibacillus meyeri</name>
    <dbReference type="NCBI Taxonomy" id="1071052"/>
    <lineage>
        <taxon>Bacteria</taxon>
        <taxon>Bacillati</taxon>
        <taxon>Bacillota</taxon>
        <taxon>Bacilli</taxon>
        <taxon>Bacillales</taxon>
        <taxon>Caryophanaceae</taxon>
        <taxon>Metasolibacillus</taxon>
    </lineage>
</organism>
<dbReference type="AlphaFoldDB" id="A0AAW9NQ37"/>
<gene>
    <name evidence="1" type="ORF">P9B03_05705</name>
</gene>
<dbReference type="RefSeq" id="WP_326122484.1">
    <property type="nucleotide sequence ID" value="NZ_JARSFG010000007.1"/>
</dbReference>
<dbReference type="EMBL" id="JARSFG010000007">
    <property type="protein sequence ID" value="MEC1177973.1"/>
    <property type="molecule type" value="Genomic_DNA"/>
</dbReference>
<dbReference type="SUPFAM" id="SSF55729">
    <property type="entry name" value="Acyl-CoA N-acyltransferases (Nat)"/>
    <property type="match status" value="1"/>
</dbReference>
<evidence type="ECO:0000313" key="1">
    <source>
        <dbReference type="EMBL" id="MEC1177973.1"/>
    </source>
</evidence>
<dbReference type="Gene3D" id="3.40.630.30">
    <property type="match status" value="1"/>
</dbReference>
<dbReference type="PANTHER" id="PTHR41700">
    <property type="entry name" value="GCN5-RELATED N-ACETYLTRANSFERASE"/>
    <property type="match status" value="1"/>
</dbReference>
<dbReference type="InterPro" id="IPR038764">
    <property type="entry name" value="GNAT_N_AcTrfase_prd"/>
</dbReference>
<reference evidence="1 2" key="1">
    <citation type="submission" date="2023-03" db="EMBL/GenBank/DDBJ databases">
        <title>Bacillus Genome Sequencing.</title>
        <authorList>
            <person name="Dunlap C."/>
        </authorList>
    </citation>
    <scope>NUCLEOTIDE SEQUENCE [LARGE SCALE GENOMIC DNA]</scope>
    <source>
        <strain evidence="1 2">B-59205</strain>
    </source>
</reference>
<accession>A0AAW9NQ37</accession>
<dbReference type="InterPro" id="IPR016181">
    <property type="entry name" value="Acyl_CoA_acyltransferase"/>
</dbReference>
<keyword evidence="2" id="KW-1185">Reference proteome</keyword>
<proteinExistence type="predicted"/>
<dbReference type="Proteomes" id="UP001344888">
    <property type="component" value="Unassembled WGS sequence"/>
</dbReference>
<comment type="caution">
    <text evidence="1">The sequence shown here is derived from an EMBL/GenBank/DDBJ whole genome shotgun (WGS) entry which is preliminary data.</text>
</comment>
<protein>
    <submittedName>
        <fullName evidence="1">GNAT family N-acetyltransferase</fullName>
    </submittedName>
</protein>
<dbReference type="PANTHER" id="PTHR41700:SF1">
    <property type="entry name" value="N-ACETYLTRANSFERASE DOMAIN-CONTAINING PROTEIN"/>
    <property type="match status" value="1"/>
</dbReference>